<organism evidence="2 3">
    <name type="scientific">Ameca splendens</name>
    <dbReference type="NCBI Taxonomy" id="208324"/>
    <lineage>
        <taxon>Eukaryota</taxon>
        <taxon>Metazoa</taxon>
        <taxon>Chordata</taxon>
        <taxon>Craniata</taxon>
        <taxon>Vertebrata</taxon>
        <taxon>Euteleostomi</taxon>
        <taxon>Actinopterygii</taxon>
        <taxon>Neopterygii</taxon>
        <taxon>Teleostei</taxon>
        <taxon>Neoteleostei</taxon>
        <taxon>Acanthomorphata</taxon>
        <taxon>Ovalentaria</taxon>
        <taxon>Atherinomorphae</taxon>
        <taxon>Cyprinodontiformes</taxon>
        <taxon>Goodeidae</taxon>
        <taxon>Ameca</taxon>
    </lineage>
</organism>
<evidence type="ECO:0000313" key="2">
    <source>
        <dbReference type="EMBL" id="MEQ2285288.1"/>
    </source>
</evidence>
<keyword evidence="1" id="KW-0812">Transmembrane</keyword>
<keyword evidence="1" id="KW-0472">Membrane</keyword>
<feature type="transmembrane region" description="Helical" evidence="1">
    <location>
        <begin position="21"/>
        <end position="42"/>
    </location>
</feature>
<protein>
    <submittedName>
        <fullName evidence="2">Uncharacterized protein</fullName>
    </submittedName>
</protein>
<evidence type="ECO:0000313" key="3">
    <source>
        <dbReference type="Proteomes" id="UP001469553"/>
    </source>
</evidence>
<reference evidence="2 3" key="1">
    <citation type="submission" date="2021-06" db="EMBL/GenBank/DDBJ databases">
        <authorList>
            <person name="Palmer J.M."/>
        </authorList>
    </citation>
    <scope>NUCLEOTIDE SEQUENCE [LARGE SCALE GENOMIC DNA]</scope>
    <source>
        <strain evidence="2 3">AS_MEX2019</strain>
        <tissue evidence="2">Muscle</tissue>
    </source>
</reference>
<dbReference type="Proteomes" id="UP001469553">
    <property type="component" value="Unassembled WGS sequence"/>
</dbReference>
<dbReference type="EMBL" id="JAHRIP010012984">
    <property type="protein sequence ID" value="MEQ2285288.1"/>
    <property type="molecule type" value="Genomic_DNA"/>
</dbReference>
<proteinExistence type="predicted"/>
<sequence length="193" mass="21908">MTKKKRIVAPSLYVLGGVRRFSTLSLILHHFLPCFSFLSVFLRASVRISSYCSLWIWSAGLSTQSIKFSRQDDMVKGNPHPDWTFFSGYAMDSWQWKIVCLTTMSVEDMEDLYIIGFLITGFLLFGVGDYLAYRKICKTSAAVQSIPKLPGMFEGIFRALSTQTDMLREQNCKLDAVQNRRLAAFPGLKGDMT</sequence>
<name>A0ABV0XV92_9TELE</name>
<feature type="transmembrane region" description="Helical" evidence="1">
    <location>
        <begin position="112"/>
        <end position="132"/>
    </location>
</feature>
<keyword evidence="3" id="KW-1185">Reference proteome</keyword>
<evidence type="ECO:0000256" key="1">
    <source>
        <dbReference type="SAM" id="Phobius"/>
    </source>
</evidence>
<comment type="caution">
    <text evidence="2">The sequence shown here is derived from an EMBL/GenBank/DDBJ whole genome shotgun (WGS) entry which is preliminary data.</text>
</comment>
<gene>
    <name evidence="2" type="ORF">AMECASPLE_030268</name>
</gene>
<accession>A0ABV0XV92</accession>
<keyword evidence="1" id="KW-1133">Transmembrane helix</keyword>